<dbReference type="RefSeq" id="XP_001887354.1">
    <property type="nucleotide sequence ID" value="XM_001887319.1"/>
</dbReference>
<dbReference type="InParanoid" id="B0DTS8"/>
<dbReference type="GeneID" id="6083046"/>
<feature type="domain" description="DNA mismatch repair protein S5" evidence="1">
    <location>
        <begin position="1"/>
        <end position="74"/>
    </location>
</feature>
<dbReference type="SMART" id="SM01340">
    <property type="entry name" value="DNA_mis_repair"/>
    <property type="match status" value="1"/>
</dbReference>
<evidence type="ECO:0000313" key="2">
    <source>
        <dbReference type="EMBL" id="EDR01963.1"/>
    </source>
</evidence>
<evidence type="ECO:0000313" key="3">
    <source>
        <dbReference type="Proteomes" id="UP000001194"/>
    </source>
</evidence>
<dbReference type="GO" id="GO:0030983">
    <property type="term" value="F:mismatched DNA binding"/>
    <property type="evidence" value="ECO:0007669"/>
    <property type="project" value="InterPro"/>
</dbReference>
<dbReference type="Proteomes" id="UP000001194">
    <property type="component" value="Unassembled WGS sequence"/>
</dbReference>
<dbReference type="GO" id="GO:0006298">
    <property type="term" value="P:mismatch repair"/>
    <property type="evidence" value="ECO:0007669"/>
    <property type="project" value="InterPro"/>
</dbReference>
<dbReference type="EMBL" id="DS547134">
    <property type="protein sequence ID" value="EDR01963.1"/>
    <property type="molecule type" value="Genomic_DNA"/>
</dbReference>
<protein>
    <submittedName>
        <fullName evidence="2">Predicted protein</fullName>
    </submittedName>
</protein>
<dbReference type="PANTHER" id="PTHR10073:SF12">
    <property type="entry name" value="DNA MISMATCH REPAIR PROTEIN MLH1"/>
    <property type="match status" value="1"/>
</dbReference>
<accession>B0DTS8</accession>
<proteinExistence type="predicted"/>
<evidence type="ECO:0000259" key="1">
    <source>
        <dbReference type="SMART" id="SM01340"/>
    </source>
</evidence>
<dbReference type="InterPro" id="IPR014721">
    <property type="entry name" value="Ribsml_uS5_D2-typ_fold_subgr"/>
</dbReference>
<dbReference type="InterPro" id="IPR013507">
    <property type="entry name" value="DNA_mismatch_S5_2-like"/>
</dbReference>
<dbReference type="InterPro" id="IPR038973">
    <property type="entry name" value="MutL/Mlh/Pms-like"/>
</dbReference>
<keyword evidence="3" id="KW-1185">Reference proteome</keyword>
<dbReference type="PANTHER" id="PTHR10073">
    <property type="entry name" value="DNA MISMATCH REPAIR PROTEIN MLH, PMS, MUTL"/>
    <property type="match status" value="1"/>
</dbReference>
<dbReference type="KEGG" id="lbc:LACBIDRAFT_310245"/>
<dbReference type="GO" id="GO:0016887">
    <property type="term" value="F:ATP hydrolysis activity"/>
    <property type="evidence" value="ECO:0007669"/>
    <property type="project" value="InterPro"/>
</dbReference>
<organism evidence="3">
    <name type="scientific">Laccaria bicolor (strain S238N-H82 / ATCC MYA-4686)</name>
    <name type="common">Bicoloured deceiver</name>
    <name type="synonym">Laccaria laccata var. bicolor</name>
    <dbReference type="NCBI Taxonomy" id="486041"/>
    <lineage>
        <taxon>Eukaryota</taxon>
        <taxon>Fungi</taxon>
        <taxon>Dikarya</taxon>
        <taxon>Basidiomycota</taxon>
        <taxon>Agaricomycotina</taxon>
        <taxon>Agaricomycetes</taxon>
        <taxon>Agaricomycetidae</taxon>
        <taxon>Agaricales</taxon>
        <taxon>Agaricineae</taxon>
        <taxon>Hydnangiaceae</taxon>
        <taxon>Laccaria</taxon>
    </lineage>
</organism>
<dbReference type="GO" id="GO:0140664">
    <property type="term" value="F:ATP-dependent DNA damage sensor activity"/>
    <property type="evidence" value="ECO:0007669"/>
    <property type="project" value="InterPro"/>
</dbReference>
<gene>
    <name evidence="2" type="ORF">LACBIDRAFT_310245</name>
</gene>
<sequence>MIFLLFINHPLVDSPRMKRSIEAVYHTISPNGSCLDIDPRAIYVNVHPTKREVHFLNKDAIIKCVSYAIQQAVAAQGESRAFE</sequence>
<dbReference type="AlphaFoldDB" id="B0DTS8"/>
<dbReference type="Gene3D" id="3.30.230.10">
    <property type="match status" value="1"/>
</dbReference>
<dbReference type="SUPFAM" id="SSF54211">
    <property type="entry name" value="Ribosomal protein S5 domain 2-like"/>
    <property type="match status" value="1"/>
</dbReference>
<dbReference type="InterPro" id="IPR020568">
    <property type="entry name" value="Ribosomal_Su5_D2-typ_SF"/>
</dbReference>
<dbReference type="STRING" id="486041.B0DTS8"/>
<dbReference type="GO" id="GO:0032389">
    <property type="term" value="C:MutLalpha complex"/>
    <property type="evidence" value="ECO:0007669"/>
    <property type="project" value="TreeGrafter"/>
</dbReference>
<dbReference type="OrthoDB" id="3249774at2759"/>
<dbReference type="HOGENOM" id="CLU_2542963_0_0_1"/>
<dbReference type="GO" id="GO:0005524">
    <property type="term" value="F:ATP binding"/>
    <property type="evidence" value="ECO:0007669"/>
    <property type="project" value="InterPro"/>
</dbReference>
<dbReference type="Pfam" id="PF01119">
    <property type="entry name" value="DNA_mis_repair"/>
    <property type="match status" value="1"/>
</dbReference>
<reference evidence="2 3" key="1">
    <citation type="journal article" date="2008" name="Nature">
        <title>The genome of Laccaria bicolor provides insights into mycorrhizal symbiosis.</title>
        <authorList>
            <person name="Martin F."/>
            <person name="Aerts A."/>
            <person name="Ahren D."/>
            <person name="Brun A."/>
            <person name="Danchin E.G.J."/>
            <person name="Duchaussoy F."/>
            <person name="Gibon J."/>
            <person name="Kohler A."/>
            <person name="Lindquist E."/>
            <person name="Pereda V."/>
            <person name="Salamov A."/>
            <person name="Shapiro H.J."/>
            <person name="Wuyts J."/>
            <person name="Blaudez D."/>
            <person name="Buee M."/>
            <person name="Brokstein P."/>
            <person name="Canbaeck B."/>
            <person name="Cohen D."/>
            <person name="Courty P.E."/>
            <person name="Coutinho P.M."/>
            <person name="Delaruelle C."/>
            <person name="Detter J.C."/>
            <person name="Deveau A."/>
            <person name="DiFazio S."/>
            <person name="Duplessis S."/>
            <person name="Fraissinet-Tachet L."/>
            <person name="Lucic E."/>
            <person name="Frey-Klett P."/>
            <person name="Fourrey C."/>
            <person name="Feussner I."/>
            <person name="Gay G."/>
            <person name="Grimwood J."/>
            <person name="Hoegger P.J."/>
            <person name="Jain P."/>
            <person name="Kilaru S."/>
            <person name="Labbe J."/>
            <person name="Lin Y.C."/>
            <person name="Legue V."/>
            <person name="Le Tacon F."/>
            <person name="Marmeisse R."/>
            <person name="Melayah D."/>
            <person name="Montanini B."/>
            <person name="Muratet M."/>
            <person name="Nehls U."/>
            <person name="Niculita-Hirzel H."/>
            <person name="Oudot-Le Secq M.P."/>
            <person name="Peter M."/>
            <person name="Quesneville H."/>
            <person name="Rajashekar B."/>
            <person name="Reich M."/>
            <person name="Rouhier N."/>
            <person name="Schmutz J."/>
            <person name="Yin T."/>
            <person name="Chalot M."/>
            <person name="Henrissat B."/>
            <person name="Kuees U."/>
            <person name="Lucas S."/>
            <person name="Van de Peer Y."/>
            <person name="Podila G.K."/>
            <person name="Polle A."/>
            <person name="Pukkila P.J."/>
            <person name="Richardson P.M."/>
            <person name="Rouze P."/>
            <person name="Sanders I.R."/>
            <person name="Stajich J.E."/>
            <person name="Tunlid A."/>
            <person name="Tuskan G."/>
            <person name="Grigoriev I.V."/>
        </authorList>
    </citation>
    <scope>NUCLEOTIDE SEQUENCE [LARGE SCALE GENOMIC DNA]</scope>
    <source>
        <strain evidence="3">S238N-H82 / ATCC MYA-4686</strain>
    </source>
</reference>
<name>B0DTS8_LACBS</name>